<feature type="compositionally biased region" description="Low complexity" evidence="1">
    <location>
        <begin position="17"/>
        <end position="40"/>
    </location>
</feature>
<protein>
    <submittedName>
        <fullName evidence="2">Uncharacterized protein</fullName>
    </submittedName>
</protein>
<gene>
    <name evidence="2" type="ORF">Dpoa569_0003816</name>
</gene>
<evidence type="ECO:0000256" key="1">
    <source>
        <dbReference type="SAM" id="MobiDB-lite"/>
    </source>
</evidence>
<dbReference type="AlphaFoldDB" id="A0A5B8IEC1"/>
<dbReference type="KEGG" id="dic:Dpoa569_0003816"/>
<evidence type="ECO:0000313" key="2">
    <source>
        <dbReference type="EMBL" id="QDX31748.1"/>
    </source>
</evidence>
<dbReference type="Proteomes" id="UP000320591">
    <property type="component" value="Chromosome"/>
</dbReference>
<proteinExistence type="predicted"/>
<keyword evidence="3" id="KW-1185">Reference proteome</keyword>
<dbReference type="RefSeq" id="WP_042873496.1">
    <property type="nucleotide sequence ID" value="NZ_CM001975.1"/>
</dbReference>
<reference evidence="2 3" key="1">
    <citation type="journal article" date="2019" name="Environ. Microbiol.">
        <title>The phytopathogenic nature of Dickeya aquatica 174/2 and the dynamic early evolution of Dickeya pathogenicity.</title>
        <authorList>
            <person name="Duprey A."/>
            <person name="Taib N."/>
            <person name="Leonard S."/>
            <person name="Garin T."/>
            <person name="Flandrois J.P."/>
            <person name="Nasser W."/>
            <person name="Brochier-Armanet C."/>
            <person name="Reverchon S."/>
        </authorList>
    </citation>
    <scope>NUCLEOTIDE SEQUENCE [LARGE SCALE GENOMIC DNA]</scope>
    <source>
        <strain evidence="2 3">NCPPB 569</strain>
    </source>
</reference>
<dbReference type="STRING" id="568768.GCA_000406125_03802"/>
<sequence>MTTINTLNSSVAAYGQATAPARPSAAAPGAGEPANAAQAPGNGGAQLSGMARLLSEAAIRAAARDAGTDRRGLAAIADATLDKLLGPGYNQNKDAYDAEVPDSADPQRLAQAKQATDLLNGKGPNPFKGLSREQLALITYDDSGAFTVNERRAAWREAYDQEEAWKHAVIAKMNEEDERKGRVSASTYKSILDHYQSLPAIEEAQLPDGYASQLMTLIQQGGSDDDITRQQEALRPLLNALALRAEQAKATVTQP</sequence>
<dbReference type="EMBL" id="CP042220">
    <property type="protein sequence ID" value="QDX31748.1"/>
    <property type="molecule type" value="Genomic_DNA"/>
</dbReference>
<accession>A0A5B8IEC1</accession>
<feature type="region of interest" description="Disordered" evidence="1">
    <location>
        <begin position="17"/>
        <end position="45"/>
    </location>
</feature>
<dbReference type="OrthoDB" id="6282430at2"/>
<organism evidence="2 3">
    <name type="scientific">Dickeya poaceiphila</name>
    <dbReference type="NCBI Taxonomy" id="568768"/>
    <lineage>
        <taxon>Bacteria</taxon>
        <taxon>Pseudomonadati</taxon>
        <taxon>Pseudomonadota</taxon>
        <taxon>Gammaproteobacteria</taxon>
        <taxon>Enterobacterales</taxon>
        <taxon>Pectobacteriaceae</taxon>
        <taxon>Dickeya</taxon>
    </lineage>
</organism>
<name>A0A5B8IEC1_9GAMM</name>
<evidence type="ECO:0000313" key="3">
    <source>
        <dbReference type="Proteomes" id="UP000320591"/>
    </source>
</evidence>